<dbReference type="EMBL" id="ABCK01000009">
    <property type="protein sequence ID" value="EDM27460.1"/>
    <property type="molecule type" value="Genomic_DNA"/>
</dbReference>
<dbReference type="Pfam" id="PF01656">
    <property type="entry name" value="CbiA"/>
    <property type="match status" value="1"/>
</dbReference>
<keyword evidence="3 4" id="KW-0315">Glutamine amidotransferase</keyword>
<dbReference type="InterPro" id="IPR002586">
    <property type="entry name" value="CobQ/CobB/MinD/ParA_Nub-bd_dom"/>
</dbReference>
<reference evidence="7 8" key="1">
    <citation type="journal article" date="2010" name="J. Bacteriol.">
        <title>Genome sequence of Lentisphaera araneosa HTCC2155T, the type species of the order Lentisphaerales in the phylum Lentisphaerae.</title>
        <authorList>
            <person name="Thrash J.C."/>
            <person name="Cho J.C."/>
            <person name="Vergin K.L."/>
            <person name="Morris R.M."/>
            <person name="Giovannoni S.J."/>
        </authorList>
    </citation>
    <scope>NUCLEOTIDE SEQUENCE [LARGE SCALE GENOMIC DNA]</scope>
    <source>
        <strain evidence="7 8">HTCC2155</strain>
    </source>
</reference>
<dbReference type="eggNOG" id="COG1492">
    <property type="taxonomic scope" value="Bacteria"/>
</dbReference>
<evidence type="ECO:0000256" key="2">
    <source>
        <dbReference type="ARBA" id="ARBA00022573"/>
    </source>
</evidence>
<evidence type="ECO:0000313" key="8">
    <source>
        <dbReference type="Proteomes" id="UP000004947"/>
    </source>
</evidence>
<dbReference type="SUPFAM" id="SSF52540">
    <property type="entry name" value="P-loop containing nucleoside triphosphate hydrolases"/>
    <property type="match status" value="1"/>
</dbReference>
<dbReference type="GO" id="GO:0003824">
    <property type="term" value="F:catalytic activity"/>
    <property type="evidence" value="ECO:0007669"/>
    <property type="project" value="InterPro"/>
</dbReference>
<organism evidence="7 8">
    <name type="scientific">Lentisphaera araneosa HTCC2155</name>
    <dbReference type="NCBI Taxonomy" id="313628"/>
    <lineage>
        <taxon>Bacteria</taxon>
        <taxon>Pseudomonadati</taxon>
        <taxon>Lentisphaerota</taxon>
        <taxon>Lentisphaeria</taxon>
        <taxon>Lentisphaerales</taxon>
        <taxon>Lentisphaeraceae</taxon>
        <taxon>Lentisphaera</taxon>
    </lineage>
</organism>
<dbReference type="PANTHER" id="PTHR21343:SF1">
    <property type="entry name" value="COBYRIC ACID SYNTHASE"/>
    <property type="match status" value="1"/>
</dbReference>
<dbReference type="PROSITE" id="PS51274">
    <property type="entry name" value="GATASE_COBBQ"/>
    <property type="match status" value="1"/>
</dbReference>
<gene>
    <name evidence="4" type="primary">cobQ</name>
    <name evidence="7" type="ORF">LNTAR_05091</name>
</gene>
<feature type="active site" description="Nucleophile" evidence="4">
    <location>
        <position position="329"/>
    </location>
</feature>
<evidence type="ECO:0000313" key="7">
    <source>
        <dbReference type="EMBL" id="EDM27460.1"/>
    </source>
</evidence>
<feature type="domain" description="CobB/CobQ-like glutamine amidotransferase" evidence="6">
    <location>
        <begin position="255"/>
        <end position="329"/>
    </location>
</feature>
<dbReference type="PANTHER" id="PTHR21343">
    <property type="entry name" value="DETHIOBIOTIN SYNTHETASE"/>
    <property type="match status" value="1"/>
</dbReference>
<dbReference type="SUPFAM" id="SSF52317">
    <property type="entry name" value="Class I glutamine amidotransferase-like"/>
    <property type="match status" value="1"/>
</dbReference>
<evidence type="ECO:0000256" key="1">
    <source>
        <dbReference type="ARBA" id="ARBA00004953"/>
    </source>
</evidence>
<keyword evidence="8" id="KW-1185">Reference proteome</keyword>
<dbReference type="Gene3D" id="3.40.50.300">
    <property type="entry name" value="P-loop containing nucleotide triphosphate hydrolases"/>
    <property type="match status" value="1"/>
</dbReference>
<dbReference type="NCBIfam" id="NF001989">
    <property type="entry name" value="PRK00784.1"/>
    <property type="match status" value="1"/>
</dbReference>
<dbReference type="HAMAP" id="MF_00028">
    <property type="entry name" value="CobQ"/>
    <property type="match status" value="1"/>
</dbReference>
<comment type="pathway">
    <text evidence="1 4">Cofactor biosynthesis; adenosylcobalamin biosynthesis.</text>
</comment>
<dbReference type="InterPro" id="IPR029062">
    <property type="entry name" value="Class_I_gatase-like"/>
</dbReference>
<dbReference type="NCBIfam" id="TIGR00313">
    <property type="entry name" value="cobQ"/>
    <property type="match status" value="1"/>
</dbReference>
<dbReference type="InterPro" id="IPR027417">
    <property type="entry name" value="P-loop_NTPase"/>
</dbReference>
<dbReference type="Pfam" id="PF07685">
    <property type="entry name" value="GATase_3"/>
    <property type="match status" value="1"/>
</dbReference>
<keyword evidence="2 4" id="KW-0169">Cobalamin biosynthesis</keyword>
<accession>A6DLK5</accession>
<dbReference type="InterPro" id="IPR004459">
    <property type="entry name" value="CobQ_synth"/>
</dbReference>
<evidence type="ECO:0000256" key="3">
    <source>
        <dbReference type="ARBA" id="ARBA00022962"/>
    </source>
</evidence>
<dbReference type="AlphaFoldDB" id="A6DLK5"/>
<dbReference type="UniPathway" id="UPA00148"/>
<evidence type="ECO:0000259" key="5">
    <source>
        <dbReference type="Pfam" id="PF01656"/>
    </source>
</evidence>
<comment type="function">
    <text evidence="4">Catalyzes amidations at positions B, D, E, and G on adenosylcobyrinic A,C-diamide. NH(2) groups are provided by glutamine, and one molecule of ATP is hydrogenolyzed for each amidation.</text>
</comment>
<dbReference type="InterPro" id="IPR047045">
    <property type="entry name" value="CobQ_N"/>
</dbReference>
<dbReference type="RefSeq" id="WP_007278764.1">
    <property type="nucleotide sequence ID" value="NZ_ABCK01000009.1"/>
</dbReference>
<dbReference type="GO" id="GO:0015420">
    <property type="term" value="F:ABC-type vitamin B12 transporter activity"/>
    <property type="evidence" value="ECO:0007669"/>
    <property type="project" value="UniProtKB-UniRule"/>
</dbReference>
<comment type="caution">
    <text evidence="7">The sequence shown here is derived from an EMBL/GenBank/DDBJ whole genome shotgun (WGS) entry which is preliminary data.</text>
</comment>
<evidence type="ECO:0000256" key="4">
    <source>
        <dbReference type="HAMAP-Rule" id="MF_00028"/>
    </source>
</evidence>
<dbReference type="GO" id="GO:0009236">
    <property type="term" value="P:cobalamin biosynthetic process"/>
    <property type="evidence" value="ECO:0007669"/>
    <property type="project" value="UniProtKB-UniRule"/>
</dbReference>
<comment type="caution">
    <text evidence="4">Lacks conserved residue(s) required for the propagation of feature annotation.</text>
</comment>
<comment type="similarity">
    <text evidence="4">Belongs to the CobB/CobQ family. CobQ subfamily.</text>
</comment>
<proteinExistence type="inferred from homology"/>
<name>A6DLK5_9BACT</name>
<dbReference type="CDD" id="cd05389">
    <property type="entry name" value="CobQ_N"/>
    <property type="match status" value="1"/>
</dbReference>
<feature type="domain" description="CobQ/CobB/MinD/ParA nucleotide binding" evidence="5">
    <location>
        <begin position="4"/>
        <end position="229"/>
    </location>
</feature>
<protein>
    <recommendedName>
        <fullName evidence="4">Cobyric acid synthase</fullName>
    </recommendedName>
</protein>
<dbReference type="STRING" id="313628.LNTAR_05091"/>
<sequence>MKNIAILGTASDVGKSLCAVALCRIFKRKGYDVAPFKAQNMSNNSFVTITGGEMGRAQVLQAEAAGQVPSVHMNPVLLKPSADIRAQVIVQGKVLGNRDAGDYFNDTSKIRTQAYESLNHLQNKHELIIIEGAGSCAELNLRDRDFVNFDTAHEADADVYLIADINRGGVFAQIIGTMEILPPKDRLRVKGFIINQFRGDISLFQDGIKLIEEHCQLPVLGVIPYLHRLDLDCEDSLSPEISIDPNEQFESNKVKIAILLFPHLSNFSDFQVLDNDPSLQVHYLSKVTDLSPYDLVILPGSKNVPRDLHYAAKWKTQLQKFSGQIFAICVHANLVKYR</sequence>
<evidence type="ECO:0000259" key="6">
    <source>
        <dbReference type="Pfam" id="PF07685"/>
    </source>
</evidence>
<dbReference type="InterPro" id="IPR011698">
    <property type="entry name" value="GATase_3"/>
</dbReference>
<dbReference type="Proteomes" id="UP000004947">
    <property type="component" value="Unassembled WGS sequence"/>
</dbReference>